<keyword evidence="4" id="KW-1003">Cell membrane</keyword>
<keyword evidence="7 10" id="KW-1133">Transmembrane helix</keyword>
<feature type="transmembrane region" description="Helical" evidence="10">
    <location>
        <begin position="480"/>
        <end position="500"/>
    </location>
</feature>
<feature type="transmembrane region" description="Helical" evidence="10">
    <location>
        <begin position="607"/>
        <end position="624"/>
    </location>
</feature>
<feature type="transmembrane region" description="Helical" evidence="10">
    <location>
        <begin position="441"/>
        <end position="460"/>
    </location>
</feature>
<dbReference type="GO" id="GO:0006817">
    <property type="term" value="P:phosphate ion transport"/>
    <property type="evidence" value="ECO:0007669"/>
    <property type="project" value="UniProtKB-KW"/>
</dbReference>
<dbReference type="GO" id="GO:0000822">
    <property type="term" value="F:inositol hexakisphosphate binding"/>
    <property type="evidence" value="ECO:0007669"/>
    <property type="project" value="TreeGrafter"/>
</dbReference>
<comment type="caution">
    <text evidence="13">The sequence shown here is derived from an EMBL/GenBank/DDBJ whole genome shotgun (WGS) entry which is preliminary data.</text>
</comment>
<dbReference type="GO" id="GO:0016036">
    <property type="term" value="P:cellular response to phosphate starvation"/>
    <property type="evidence" value="ECO:0007669"/>
    <property type="project" value="TreeGrafter"/>
</dbReference>
<feature type="transmembrane region" description="Helical" evidence="10">
    <location>
        <begin position="359"/>
        <end position="379"/>
    </location>
</feature>
<evidence type="ECO:0000259" key="11">
    <source>
        <dbReference type="PROSITE" id="PS51380"/>
    </source>
</evidence>
<feature type="transmembrane region" description="Helical" evidence="10">
    <location>
        <begin position="507"/>
        <end position="525"/>
    </location>
</feature>
<dbReference type="Pfam" id="PF03124">
    <property type="entry name" value="EXS"/>
    <property type="match status" value="1"/>
</dbReference>
<gene>
    <name evidence="13" type="ORF">Ddye_011926</name>
</gene>
<dbReference type="InterPro" id="IPR004342">
    <property type="entry name" value="EXS_C"/>
</dbReference>
<evidence type="ECO:0000313" key="13">
    <source>
        <dbReference type="EMBL" id="KAK2652070.1"/>
    </source>
</evidence>
<dbReference type="Pfam" id="PF03105">
    <property type="entry name" value="SPX"/>
    <property type="match status" value="1"/>
</dbReference>
<evidence type="ECO:0000256" key="1">
    <source>
        <dbReference type="ARBA" id="ARBA00004651"/>
    </source>
</evidence>
<evidence type="ECO:0000256" key="2">
    <source>
        <dbReference type="ARBA" id="ARBA00009665"/>
    </source>
</evidence>
<evidence type="ECO:0000256" key="5">
    <source>
        <dbReference type="ARBA" id="ARBA00022592"/>
    </source>
</evidence>
<protein>
    <submittedName>
        <fullName evidence="13">Uncharacterized protein</fullName>
    </submittedName>
</protein>
<keyword evidence="6 10" id="KW-0812">Transmembrane</keyword>
<keyword evidence="14" id="KW-1185">Reference proteome</keyword>
<evidence type="ECO:0000313" key="14">
    <source>
        <dbReference type="Proteomes" id="UP001280121"/>
    </source>
</evidence>
<evidence type="ECO:0000256" key="7">
    <source>
        <dbReference type="ARBA" id="ARBA00022989"/>
    </source>
</evidence>
<feature type="transmembrane region" description="Helical" evidence="10">
    <location>
        <begin position="399"/>
        <end position="420"/>
    </location>
</feature>
<dbReference type="CDD" id="cd14476">
    <property type="entry name" value="SPX_PHO1_like"/>
    <property type="match status" value="1"/>
</dbReference>
<evidence type="ECO:0000256" key="10">
    <source>
        <dbReference type="SAM" id="Phobius"/>
    </source>
</evidence>
<reference evidence="13" key="1">
    <citation type="journal article" date="2023" name="Plant J.">
        <title>Genome sequences and population genomics provide insights into the demographic history, inbreeding, and mutation load of two 'living fossil' tree species of Dipteronia.</title>
        <authorList>
            <person name="Feng Y."/>
            <person name="Comes H.P."/>
            <person name="Chen J."/>
            <person name="Zhu S."/>
            <person name="Lu R."/>
            <person name="Zhang X."/>
            <person name="Li P."/>
            <person name="Qiu J."/>
            <person name="Olsen K.M."/>
            <person name="Qiu Y."/>
        </authorList>
    </citation>
    <scope>NUCLEOTIDE SEQUENCE</scope>
    <source>
        <strain evidence="13">KIB01</strain>
    </source>
</reference>
<dbReference type="Proteomes" id="UP001280121">
    <property type="component" value="Unassembled WGS sequence"/>
</dbReference>
<feature type="transmembrane region" description="Helical" evidence="10">
    <location>
        <begin position="630"/>
        <end position="654"/>
    </location>
</feature>
<keyword evidence="5" id="KW-0592">Phosphate transport</keyword>
<dbReference type="PANTHER" id="PTHR10783">
    <property type="entry name" value="XENOTROPIC AND POLYTROPIC RETROVIRUS RECEPTOR 1-RELATED"/>
    <property type="match status" value="1"/>
</dbReference>
<dbReference type="PROSITE" id="PS51382">
    <property type="entry name" value="SPX"/>
    <property type="match status" value="1"/>
</dbReference>
<keyword evidence="8 10" id="KW-0472">Membrane</keyword>
<dbReference type="InterPro" id="IPR034092">
    <property type="entry name" value="PHO1_SPX"/>
</dbReference>
<keyword evidence="3" id="KW-0813">Transport</keyword>
<comment type="function">
    <text evidence="9">May transport inorganic phosphate (Pi).</text>
</comment>
<accession>A0AAD9X3H8</accession>
<evidence type="ECO:0000256" key="8">
    <source>
        <dbReference type="ARBA" id="ARBA00023136"/>
    </source>
</evidence>
<evidence type="ECO:0000256" key="9">
    <source>
        <dbReference type="ARBA" id="ARBA00043939"/>
    </source>
</evidence>
<dbReference type="InterPro" id="IPR004331">
    <property type="entry name" value="SPX_dom"/>
</dbReference>
<dbReference type="PROSITE" id="PS51380">
    <property type="entry name" value="EXS"/>
    <property type="match status" value="1"/>
</dbReference>
<feature type="domain" description="SPX" evidence="12">
    <location>
        <begin position="1"/>
        <end position="279"/>
    </location>
</feature>
<feature type="transmembrane region" description="Helical" evidence="10">
    <location>
        <begin position="568"/>
        <end position="586"/>
    </location>
</feature>
<evidence type="ECO:0000256" key="4">
    <source>
        <dbReference type="ARBA" id="ARBA00022475"/>
    </source>
</evidence>
<dbReference type="GO" id="GO:0005886">
    <property type="term" value="C:plasma membrane"/>
    <property type="evidence" value="ECO:0007669"/>
    <property type="project" value="UniProtKB-SubCell"/>
</dbReference>
<feature type="transmembrane region" description="Helical" evidence="10">
    <location>
        <begin position="675"/>
        <end position="695"/>
    </location>
</feature>
<feature type="domain" description="EXS" evidence="11">
    <location>
        <begin position="564"/>
        <end position="758"/>
    </location>
</feature>
<evidence type="ECO:0000256" key="3">
    <source>
        <dbReference type="ARBA" id="ARBA00022448"/>
    </source>
</evidence>
<sequence>MKFGKEFVCQMVSEWQEAYMDYDHLKTFLKEIQCIKQRNKQAAAATEPESLTRALTLYRAYSGLIIQRHEHNNPMMMMTSSPSMKDIESSIVVNSVNRNGSHSYETTFLMATTENGGEYEQEFFNRLDNELNKVDRFYRFKVPEVMEEAETLSKQMDALIAFRIKALALQEALFDSMSSDDDDDDPLDVLDHVELHNTLGTPYSVIRSFVNSTEQQKQVTFNRDTLKIVETKLKRAFIQFYHKIGLLKSYSFLNILAFSKIMKKYDKIASRSELTCYMNMVDNTYIGSSDELTKLMERVEVAFIKHFSNSNRRKGMNILRPKAKKEAHIISFFTGGNEIMSVQFSFILTCDKLSLSTNFAGIFCGCTVALTLALVLIIRARHLLNKEGHNQYMETMFPLYSFFAFIFLHIVMYAGNIYYWRRYRINYSFIFGFKQGTALGYMDVLLVSFGVAVLALSSVLMNLDMEMDPKTNDYKALTELLPLGLVLLVIVIVICPLNILYRRSRFFVLYCLFHCICAPLYKVAFQDFFLADQLTSQVQAFRSLEFYICYYGWGDYKLRQNTCNTNDVYDTFYIIVAVIPYWWRFLQCIRRMYEEKDRTQGYNAVRYFMTIVAISTRSAYSLYTGIGWKIIAGITSAIAAIYCIYWDLVVDWGLLQRHSKNRWLRDKLLVPCKTVYFAAMVLNVLLRFAWLQTVLHLKLDFVHQETVITIFASLEIIRRGIWNFFRLENEHLNNVGKYRAFKSVPLPFKYYEHEDGDE</sequence>
<dbReference type="EMBL" id="JANJYI010000004">
    <property type="protein sequence ID" value="KAK2652070.1"/>
    <property type="molecule type" value="Genomic_DNA"/>
</dbReference>
<dbReference type="PANTHER" id="PTHR10783:SF4">
    <property type="entry name" value="PHOSPHATE TRANSPORTER PHO1 HOMOLOG 3"/>
    <property type="match status" value="1"/>
</dbReference>
<organism evidence="13 14">
    <name type="scientific">Dipteronia dyeriana</name>
    <dbReference type="NCBI Taxonomy" id="168575"/>
    <lineage>
        <taxon>Eukaryota</taxon>
        <taxon>Viridiplantae</taxon>
        <taxon>Streptophyta</taxon>
        <taxon>Embryophyta</taxon>
        <taxon>Tracheophyta</taxon>
        <taxon>Spermatophyta</taxon>
        <taxon>Magnoliopsida</taxon>
        <taxon>eudicotyledons</taxon>
        <taxon>Gunneridae</taxon>
        <taxon>Pentapetalae</taxon>
        <taxon>rosids</taxon>
        <taxon>malvids</taxon>
        <taxon>Sapindales</taxon>
        <taxon>Sapindaceae</taxon>
        <taxon>Hippocastanoideae</taxon>
        <taxon>Acereae</taxon>
        <taxon>Dipteronia</taxon>
    </lineage>
</organism>
<evidence type="ECO:0000256" key="6">
    <source>
        <dbReference type="ARBA" id="ARBA00022692"/>
    </source>
</evidence>
<name>A0AAD9X3H8_9ROSI</name>
<comment type="similarity">
    <text evidence="2">Belongs to the SYG1 (TC 2.A.94) family.</text>
</comment>
<evidence type="ECO:0000259" key="12">
    <source>
        <dbReference type="PROSITE" id="PS51382"/>
    </source>
</evidence>
<proteinExistence type="inferred from homology"/>
<dbReference type="AlphaFoldDB" id="A0AAD9X3H8"/>
<dbReference type="GO" id="GO:0005802">
    <property type="term" value="C:trans-Golgi network"/>
    <property type="evidence" value="ECO:0007669"/>
    <property type="project" value="TreeGrafter"/>
</dbReference>
<comment type="subcellular location">
    <subcellularLocation>
        <location evidence="1">Cell membrane</location>
        <topology evidence="1">Multi-pass membrane protein</topology>
    </subcellularLocation>
</comment>